<evidence type="ECO:0000313" key="2">
    <source>
        <dbReference type="EMBL" id="GAA3949315.1"/>
    </source>
</evidence>
<evidence type="ECO:0000259" key="1">
    <source>
        <dbReference type="SMART" id="SM00421"/>
    </source>
</evidence>
<accession>A0ABP7NKM7</accession>
<protein>
    <recommendedName>
        <fullName evidence="1">HTH luxR-type domain-containing protein</fullName>
    </recommendedName>
</protein>
<evidence type="ECO:0000313" key="3">
    <source>
        <dbReference type="Proteomes" id="UP001418444"/>
    </source>
</evidence>
<dbReference type="Proteomes" id="UP001418444">
    <property type="component" value="Unassembled WGS sequence"/>
</dbReference>
<name>A0ABP7NKM7_9ACTN</name>
<organism evidence="2 3">
    <name type="scientific">Gordonia caeni</name>
    <dbReference type="NCBI Taxonomy" id="1007097"/>
    <lineage>
        <taxon>Bacteria</taxon>
        <taxon>Bacillati</taxon>
        <taxon>Actinomycetota</taxon>
        <taxon>Actinomycetes</taxon>
        <taxon>Mycobacteriales</taxon>
        <taxon>Gordoniaceae</taxon>
        <taxon>Gordonia</taxon>
    </lineage>
</organism>
<dbReference type="InterPro" id="IPR000792">
    <property type="entry name" value="Tscrpt_reg_LuxR_C"/>
</dbReference>
<dbReference type="RefSeq" id="WP_344779958.1">
    <property type="nucleotide sequence ID" value="NZ_BAAAZW010000001.1"/>
</dbReference>
<dbReference type="SMART" id="SM00421">
    <property type="entry name" value="HTH_LUXR"/>
    <property type="match status" value="1"/>
</dbReference>
<comment type="caution">
    <text evidence="2">The sequence shown here is derived from an EMBL/GenBank/DDBJ whole genome shotgun (WGS) entry which is preliminary data.</text>
</comment>
<dbReference type="InterPro" id="IPR036388">
    <property type="entry name" value="WH-like_DNA-bd_sf"/>
</dbReference>
<feature type="domain" description="HTH luxR-type" evidence="1">
    <location>
        <begin position="116"/>
        <end position="178"/>
    </location>
</feature>
<dbReference type="Gene3D" id="1.10.10.10">
    <property type="entry name" value="Winged helix-like DNA-binding domain superfamily/Winged helix DNA-binding domain"/>
    <property type="match status" value="1"/>
</dbReference>
<reference evidence="3" key="1">
    <citation type="journal article" date="2019" name="Int. J. Syst. Evol. Microbiol.">
        <title>The Global Catalogue of Microorganisms (GCM) 10K type strain sequencing project: providing services to taxonomists for standard genome sequencing and annotation.</title>
        <authorList>
            <consortium name="The Broad Institute Genomics Platform"/>
            <consortium name="The Broad Institute Genome Sequencing Center for Infectious Disease"/>
            <person name="Wu L."/>
            <person name="Ma J."/>
        </authorList>
    </citation>
    <scope>NUCLEOTIDE SEQUENCE [LARGE SCALE GENOMIC DNA]</scope>
    <source>
        <strain evidence="3">JCM 16923</strain>
    </source>
</reference>
<dbReference type="PRINTS" id="PR00038">
    <property type="entry name" value="HTHLUXR"/>
</dbReference>
<dbReference type="InterPro" id="IPR016032">
    <property type="entry name" value="Sig_transdc_resp-reg_C-effctor"/>
</dbReference>
<dbReference type="EMBL" id="BAAAZW010000001">
    <property type="protein sequence ID" value="GAA3949315.1"/>
    <property type="molecule type" value="Genomic_DNA"/>
</dbReference>
<sequence>MQDIRVVGIAVEHDLTDRVLLDMVHGFGHPAVLCDVDLPGGGTTPPAVLVVRSLERLVRISGSPWGDRATVIAMDSPGNSFAPAPGVDVVPDTVEASDHLKALLEYRLGAPRRRSAPPLSSRELEILTTYVLGATVQETAARHFVATSTVRTHYRRVASKYAGAGRPVGNKAHLLLQMVADGLIQLPDGFPEIERRGACAV</sequence>
<proteinExistence type="predicted"/>
<keyword evidence="3" id="KW-1185">Reference proteome</keyword>
<gene>
    <name evidence="2" type="ORF">GCM10022231_03500</name>
</gene>
<dbReference type="Pfam" id="PF00196">
    <property type="entry name" value="GerE"/>
    <property type="match status" value="1"/>
</dbReference>
<dbReference type="SUPFAM" id="SSF46894">
    <property type="entry name" value="C-terminal effector domain of the bipartite response regulators"/>
    <property type="match status" value="1"/>
</dbReference>